<dbReference type="SUPFAM" id="SSF55729">
    <property type="entry name" value="Acyl-CoA N-acyltransferases (Nat)"/>
    <property type="match status" value="1"/>
</dbReference>
<dbReference type="OrthoDB" id="410198at2759"/>
<evidence type="ECO:0000313" key="2">
    <source>
        <dbReference type="Proteomes" id="UP000696280"/>
    </source>
</evidence>
<dbReference type="Proteomes" id="UP000696280">
    <property type="component" value="Unassembled WGS sequence"/>
</dbReference>
<comment type="caution">
    <text evidence="1">The sequence shown here is derived from an EMBL/GenBank/DDBJ whole genome shotgun (WGS) entry which is preliminary data.</text>
</comment>
<evidence type="ECO:0008006" key="3">
    <source>
        <dbReference type="Google" id="ProtNLM"/>
    </source>
</evidence>
<dbReference type="PANTHER" id="PTHR42791">
    <property type="entry name" value="GNAT FAMILY ACETYLTRANSFERASE"/>
    <property type="match status" value="1"/>
</dbReference>
<proteinExistence type="predicted"/>
<dbReference type="InterPro" id="IPR052523">
    <property type="entry name" value="Trichothecene_AcTrans"/>
</dbReference>
<dbReference type="EMBL" id="CAJVRL010000002">
    <property type="protein sequence ID" value="CAG8949336.1"/>
    <property type="molecule type" value="Genomic_DNA"/>
</dbReference>
<accession>A0A9N9KLU3</accession>
<keyword evidence="2" id="KW-1185">Reference proteome</keyword>
<gene>
    <name evidence="1" type="ORF">HYFRA_00004962</name>
</gene>
<protein>
    <recommendedName>
        <fullName evidence="3">N-acetyltransferase domain-containing protein</fullName>
    </recommendedName>
</protein>
<dbReference type="InterPro" id="IPR016181">
    <property type="entry name" value="Acyl_CoA_acyltransferase"/>
</dbReference>
<dbReference type="PANTHER" id="PTHR42791:SF5">
    <property type="entry name" value="HYPOTHETICAL ACETYLTRANSFERASE (EUROFUNG)"/>
    <property type="match status" value="1"/>
</dbReference>
<reference evidence="1" key="1">
    <citation type="submission" date="2021-07" db="EMBL/GenBank/DDBJ databases">
        <authorList>
            <person name="Durling M."/>
        </authorList>
    </citation>
    <scope>NUCLEOTIDE SEQUENCE</scope>
</reference>
<organism evidence="1 2">
    <name type="scientific">Hymenoscyphus fraxineus</name>
    <dbReference type="NCBI Taxonomy" id="746836"/>
    <lineage>
        <taxon>Eukaryota</taxon>
        <taxon>Fungi</taxon>
        <taxon>Dikarya</taxon>
        <taxon>Ascomycota</taxon>
        <taxon>Pezizomycotina</taxon>
        <taxon>Leotiomycetes</taxon>
        <taxon>Helotiales</taxon>
        <taxon>Helotiaceae</taxon>
        <taxon>Hymenoscyphus</taxon>
    </lineage>
</organism>
<sequence length="256" mass="29462">MSSKAQKTGLKVEYIKIPNDINEYATAYWSSWANPVQATGKLTFPHLGENTPAELEALEAFKRELHQTLHGDENDHWVKVVDPEEKKIIAGARWLIYPENPYRGPYKKTQATQFAEGSEKRELAESMYEQLLAHRPRMMPISHACGLALWILPEHRDRGIGDLVLEFFVGLVDEKGLESYLEGTIMGTKLYQRWGFVTMSQVRLSFEKEDPSEEWKEIVSELESEPVNIMWRPRGGVYEEGKTVIPWEGEPRKAKL</sequence>
<evidence type="ECO:0000313" key="1">
    <source>
        <dbReference type="EMBL" id="CAG8949336.1"/>
    </source>
</evidence>
<dbReference type="AlphaFoldDB" id="A0A9N9KLU3"/>
<dbReference type="Gene3D" id="3.40.630.30">
    <property type="match status" value="1"/>
</dbReference>
<name>A0A9N9KLU3_9HELO</name>